<protein>
    <submittedName>
        <fullName evidence="1">Uncharacterized protein</fullName>
    </submittedName>
</protein>
<organism evidence="1">
    <name type="scientific">marine sediment metagenome</name>
    <dbReference type="NCBI Taxonomy" id="412755"/>
    <lineage>
        <taxon>unclassified sequences</taxon>
        <taxon>metagenomes</taxon>
        <taxon>ecological metagenomes</taxon>
    </lineage>
</organism>
<reference evidence="1" key="1">
    <citation type="journal article" date="2014" name="Front. Microbiol.">
        <title>High frequency of phylogenetically diverse reductive dehalogenase-homologous genes in deep subseafloor sedimentary metagenomes.</title>
        <authorList>
            <person name="Kawai M."/>
            <person name="Futagami T."/>
            <person name="Toyoda A."/>
            <person name="Takaki Y."/>
            <person name="Nishi S."/>
            <person name="Hori S."/>
            <person name="Arai W."/>
            <person name="Tsubouchi T."/>
            <person name="Morono Y."/>
            <person name="Uchiyama I."/>
            <person name="Ito T."/>
            <person name="Fujiyama A."/>
            <person name="Inagaki F."/>
            <person name="Takami H."/>
        </authorList>
    </citation>
    <scope>NUCLEOTIDE SEQUENCE</scope>
    <source>
        <strain evidence="1">Expedition CK06-06</strain>
    </source>
</reference>
<name>X0WHP8_9ZZZZ</name>
<sequence length="130" mass="15116">MNQQTADKIIEKYQELHPIYSIKAITALAKYINSLVSEDAREVIDIINKYTYNSLNDVVLRMAMEITYGEDKLNSFVGGGTLADHIDDEVKTEIALRRYGEYAKWANQKLQGKEDEWLDFEDYLTQQKEE</sequence>
<proteinExistence type="predicted"/>
<dbReference type="AlphaFoldDB" id="X0WHP8"/>
<accession>X0WHP8</accession>
<dbReference type="EMBL" id="BARS01031847">
    <property type="protein sequence ID" value="GAG22742.1"/>
    <property type="molecule type" value="Genomic_DNA"/>
</dbReference>
<gene>
    <name evidence="1" type="ORF">S01H1_49494</name>
</gene>
<comment type="caution">
    <text evidence="1">The sequence shown here is derived from an EMBL/GenBank/DDBJ whole genome shotgun (WGS) entry which is preliminary data.</text>
</comment>
<evidence type="ECO:0000313" key="1">
    <source>
        <dbReference type="EMBL" id="GAG22742.1"/>
    </source>
</evidence>